<feature type="domain" description="Integrase zinc-binding" evidence="1">
    <location>
        <begin position="165"/>
        <end position="218"/>
    </location>
</feature>
<dbReference type="OrthoDB" id="407598at2759"/>
<dbReference type="EMBL" id="JAEFBJ010000006">
    <property type="protein sequence ID" value="KAG7599289.1"/>
    <property type="molecule type" value="Genomic_DNA"/>
</dbReference>
<evidence type="ECO:0000313" key="3">
    <source>
        <dbReference type="Proteomes" id="UP000694251"/>
    </source>
</evidence>
<comment type="caution">
    <text evidence="2">The sequence shown here is derived from an EMBL/GenBank/DDBJ whole genome shotgun (WGS) entry which is preliminary data.</text>
</comment>
<sequence>MSDAGLVLVMLPTLVPVKIERVIPVALQDVIHEFFDVFPEDHPTGLPPLRDIQHRIDFVPDASLPDRSHYRMSPSEHEELRRQQFTFVIKHTFGASNRVVDALSRCHALLDVLNVSVLGLSTFSDLYPADPFFGRILHEVQAGSSRYYTLHDGFLFKDFCLCIPDCSLRLQLISELHNEGHVGRDRMLQLVSSSYFWPSLRRDVEKFVERCVTCQKSKGHASNVGLYMPLPVSTQPWMDISMDFILGLPRTQQEFDSIFVVVDQNGLFYTMSWDSKLPQVEFAHNHAINRSSGFSPFHVVYGLTPRRPVNLSSLPDRTRLHGVAEDFLDELAQVHADTKAHLESSTT</sequence>
<reference evidence="2 3" key="1">
    <citation type="submission" date="2020-12" db="EMBL/GenBank/DDBJ databases">
        <title>Concerted genomic and epigenomic changes stabilize Arabidopsis allopolyploids.</title>
        <authorList>
            <person name="Chen Z."/>
        </authorList>
    </citation>
    <scope>NUCLEOTIDE SEQUENCE [LARGE SCALE GENOMIC DNA]</scope>
    <source>
        <strain evidence="2">As9502</strain>
        <tissue evidence="2">Leaf</tissue>
    </source>
</reference>
<proteinExistence type="predicted"/>
<dbReference type="AlphaFoldDB" id="A0A8T2CIJ2"/>
<gene>
    <name evidence="2" type="ORF">ISN44_As06g034760</name>
</gene>
<dbReference type="InterPro" id="IPR041588">
    <property type="entry name" value="Integrase_H2C2"/>
</dbReference>
<dbReference type="Proteomes" id="UP000694251">
    <property type="component" value="Chromosome 6"/>
</dbReference>
<dbReference type="PANTHER" id="PTHR35046">
    <property type="entry name" value="ZINC KNUCKLE (CCHC-TYPE) FAMILY PROTEIN"/>
    <property type="match status" value="1"/>
</dbReference>
<dbReference type="Pfam" id="PF17921">
    <property type="entry name" value="Integrase_H2C2"/>
    <property type="match status" value="1"/>
</dbReference>
<dbReference type="PANTHER" id="PTHR35046:SF18">
    <property type="entry name" value="RNA-DIRECTED DNA POLYMERASE"/>
    <property type="match status" value="1"/>
</dbReference>
<protein>
    <recommendedName>
        <fullName evidence="1">Integrase zinc-binding domain-containing protein</fullName>
    </recommendedName>
</protein>
<accession>A0A8T2CIJ2</accession>
<keyword evidence="3" id="KW-1185">Reference proteome</keyword>
<name>A0A8T2CIJ2_ARASU</name>
<evidence type="ECO:0000259" key="1">
    <source>
        <dbReference type="Pfam" id="PF17921"/>
    </source>
</evidence>
<evidence type="ECO:0000313" key="2">
    <source>
        <dbReference type="EMBL" id="KAG7599289.1"/>
    </source>
</evidence>
<organism evidence="2 3">
    <name type="scientific">Arabidopsis suecica</name>
    <name type="common">Swedish thale-cress</name>
    <name type="synonym">Cardaminopsis suecica</name>
    <dbReference type="NCBI Taxonomy" id="45249"/>
    <lineage>
        <taxon>Eukaryota</taxon>
        <taxon>Viridiplantae</taxon>
        <taxon>Streptophyta</taxon>
        <taxon>Embryophyta</taxon>
        <taxon>Tracheophyta</taxon>
        <taxon>Spermatophyta</taxon>
        <taxon>Magnoliopsida</taxon>
        <taxon>eudicotyledons</taxon>
        <taxon>Gunneridae</taxon>
        <taxon>Pentapetalae</taxon>
        <taxon>rosids</taxon>
        <taxon>malvids</taxon>
        <taxon>Brassicales</taxon>
        <taxon>Brassicaceae</taxon>
        <taxon>Camelineae</taxon>
        <taxon>Arabidopsis</taxon>
    </lineage>
</organism>